<dbReference type="PRINTS" id="PR00139">
    <property type="entry name" value="ASNGLNASE"/>
</dbReference>
<dbReference type="Pfam" id="PF00710">
    <property type="entry name" value="Asparaginase"/>
    <property type="match status" value="1"/>
</dbReference>
<dbReference type="PIRSF" id="PIRSF001220">
    <property type="entry name" value="L-ASNase_gatD"/>
    <property type="match status" value="1"/>
</dbReference>
<dbReference type="PROSITE" id="PS00144">
    <property type="entry name" value="ASN_GLN_ASE_1"/>
    <property type="match status" value="1"/>
</dbReference>
<evidence type="ECO:0000256" key="5">
    <source>
        <dbReference type="SAM" id="SignalP"/>
    </source>
</evidence>
<dbReference type="PROSITE" id="PS51732">
    <property type="entry name" value="ASN_GLN_ASE_3"/>
    <property type="match status" value="1"/>
</dbReference>
<evidence type="ECO:0000259" key="6">
    <source>
        <dbReference type="Pfam" id="PF00710"/>
    </source>
</evidence>
<dbReference type="PANTHER" id="PTHR11707:SF28">
    <property type="entry name" value="60 KDA LYSOPHOSPHOLIPASE"/>
    <property type="match status" value="1"/>
</dbReference>
<proteinExistence type="inferred from homology"/>
<sequence length="396" mass="41614">MTKPRLSSIGTALLLAAGLLTVASVPGSANVATSVAAAPLTGMTAAPGFVSVAASAPKRDALAKVAVIGTGGTIAGKSESRVGFQSYQPGRTPTAELVQYLQPEVGQIADVSAVDFGGKGSGEYTIAEYHDLTRLVDEQLARADAVVVATGTQTMEELAYWLDLTVRSPKPVVVTGSMRPWTVIGSDGAPNLYNAIVLAASRRTHCFGAVIMMNDEILAARDATKTSTTRLDTIQSPELGILGTVDEKRVRLLRAPARTRDCAQPQQWRTPFDLATMPRDRLVRTEVVYTYADAGGEPITALATAGVKGLVAAGTPSPQQTTALMAAMQSGVVVVAANRNNSGAVYDTPGPVIPAEDLLPQKARLLLLLALSRSSDPAQVRSLFQRYGVTEFDPIR</sequence>
<keyword evidence="5" id="KW-0732">Signal</keyword>
<evidence type="ECO:0000313" key="8">
    <source>
        <dbReference type="EMBL" id="MFD1322350.1"/>
    </source>
</evidence>
<dbReference type="InterPro" id="IPR020827">
    <property type="entry name" value="Asparaginase/glutaminase_AS1"/>
</dbReference>
<gene>
    <name evidence="8" type="ORF">ACFQ4H_14730</name>
</gene>
<dbReference type="CDD" id="cd08964">
    <property type="entry name" value="L-asparaginase_II"/>
    <property type="match status" value="1"/>
</dbReference>
<feature type="signal peptide" evidence="5">
    <location>
        <begin position="1"/>
        <end position="31"/>
    </location>
</feature>
<dbReference type="InterPro" id="IPR037152">
    <property type="entry name" value="L-asparaginase_N_sf"/>
</dbReference>
<dbReference type="SUPFAM" id="SSF53774">
    <property type="entry name" value="Glutaminase/Asparaginase"/>
    <property type="match status" value="1"/>
</dbReference>
<dbReference type="InterPro" id="IPR027473">
    <property type="entry name" value="L-asparaginase_C"/>
</dbReference>
<dbReference type="Proteomes" id="UP001597260">
    <property type="component" value="Unassembled WGS sequence"/>
</dbReference>
<dbReference type="InterPro" id="IPR027474">
    <property type="entry name" value="L-asparaginase_N"/>
</dbReference>
<evidence type="ECO:0000256" key="1">
    <source>
        <dbReference type="ARBA" id="ARBA00010518"/>
    </source>
</evidence>
<feature type="domain" description="L-asparaginase N-terminal" evidence="6">
    <location>
        <begin position="64"/>
        <end position="256"/>
    </location>
</feature>
<feature type="chain" id="PRO_5047266050" description="asparaginase" evidence="5">
    <location>
        <begin position="32"/>
        <end position="396"/>
    </location>
</feature>
<accession>A0ABW3YEY5</accession>
<dbReference type="EC" id="3.5.1.1" evidence="2"/>
<reference evidence="9" key="1">
    <citation type="journal article" date="2019" name="Int. J. Syst. Evol. Microbiol.">
        <title>The Global Catalogue of Microorganisms (GCM) 10K type strain sequencing project: providing services to taxonomists for standard genome sequencing and annotation.</title>
        <authorList>
            <consortium name="The Broad Institute Genomics Platform"/>
            <consortium name="The Broad Institute Genome Sequencing Center for Infectious Disease"/>
            <person name="Wu L."/>
            <person name="Ma J."/>
        </authorList>
    </citation>
    <scope>NUCLEOTIDE SEQUENCE [LARGE SCALE GENOMIC DNA]</scope>
    <source>
        <strain evidence="9">JCM 31037</strain>
    </source>
</reference>
<evidence type="ECO:0000256" key="4">
    <source>
        <dbReference type="PROSITE-ProRule" id="PRU10099"/>
    </source>
</evidence>
<comment type="caution">
    <text evidence="8">The sequence shown here is derived from an EMBL/GenBank/DDBJ whole genome shotgun (WGS) entry which is preliminary data.</text>
</comment>
<keyword evidence="3" id="KW-0378">Hydrolase</keyword>
<dbReference type="Gene3D" id="3.40.50.1170">
    <property type="entry name" value="L-asparaginase, N-terminal domain"/>
    <property type="match status" value="1"/>
</dbReference>
<dbReference type="Pfam" id="PF17763">
    <property type="entry name" value="Asparaginase_C"/>
    <property type="match status" value="1"/>
</dbReference>
<feature type="domain" description="Asparaginase/glutaminase C-terminal" evidence="7">
    <location>
        <begin position="286"/>
        <end position="384"/>
    </location>
</feature>
<dbReference type="EMBL" id="JBHTMP010000019">
    <property type="protein sequence ID" value="MFD1322350.1"/>
    <property type="molecule type" value="Genomic_DNA"/>
</dbReference>
<organism evidence="8 9">
    <name type="scientific">Micromonospora sonneratiae</name>
    <dbReference type="NCBI Taxonomy" id="1184706"/>
    <lineage>
        <taxon>Bacteria</taxon>
        <taxon>Bacillati</taxon>
        <taxon>Actinomycetota</taxon>
        <taxon>Actinomycetes</taxon>
        <taxon>Micromonosporales</taxon>
        <taxon>Micromonosporaceae</taxon>
        <taxon>Micromonospora</taxon>
    </lineage>
</organism>
<dbReference type="InterPro" id="IPR004550">
    <property type="entry name" value="AsnASE_II"/>
</dbReference>
<evidence type="ECO:0000259" key="7">
    <source>
        <dbReference type="Pfam" id="PF17763"/>
    </source>
</evidence>
<dbReference type="SFLD" id="SFLDS00057">
    <property type="entry name" value="Glutaminase/Asparaginase"/>
    <property type="match status" value="1"/>
</dbReference>
<dbReference type="InterPro" id="IPR040919">
    <property type="entry name" value="Asparaginase_C"/>
</dbReference>
<dbReference type="PIRSF" id="PIRSF500176">
    <property type="entry name" value="L_ASNase"/>
    <property type="match status" value="1"/>
</dbReference>
<comment type="similarity">
    <text evidence="1">Belongs to the asparaginase 1 family.</text>
</comment>
<evidence type="ECO:0000313" key="9">
    <source>
        <dbReference type="Proteomes" id="UP001597260"/>
    </source>
</evidence>
<dbReference type="InterPro" id="IPR006034">
    <property type="entry name" value="Asparaginase/glutaminase-like"/>
</dbReference>
<dbReference type="RefSeq" id="WP_377571228.1">
    <property type="nucleotide sequence ID" value="NZ_JBHTMP010000019.1"/>
</dbReference>
<name>A0ABW3YEY5_9ACTN</name>
<keyword evidence="9" id="KW-1185">Reference proteome</keyword>
<dbReference type="InterPro" id="IPR036152">
    <property type="entry name" value="Asp/glu_Ase-like_sf"/>
</dbReference>
<dbReference type="Gene3D" id="3.40.50.40">
    <property type="match status" value="1"/>
</dbReference>
<evidence type="ECO:0000256" key="3">
    <source>
        <dbReference type="ARBA" id="ARBA00022801"/>
    </source>
</evidence>
<dbReference type="PANTHER" id="PTHR11707">
    <property type="entry name" value="L-ASPARAGINASE"/>
    <property type="match status" value="1"/>
</dbReference>
<evidence type="ECO:0000256" key="2">
    <source>
        <dbReference type="ARBA" id="ARBA00012920"/>
    </source>
</evidence>
<dbReference type="SMART" id="SM00870">
    <property type="entry name" value="Asparaginase"/>
    <property type="match status" value="1"/>
</dbReference>
<feature type="active site" evidence="4">
    <location>
        <position position="73"/>
    </location>
</feature>
<protein>
    <recommendedName>
        <fullName evidence="2">asparaginase</fullName>
        <ecNumber evidence="2">3.5.1.1</ecNumber>
    </recommendedName>
</protein>